<dbReference type="CDD" id="cd05827">
    <property type="entry name" value="Sortase_C"/>
    <property type="match status" value="1"/>
</dbReference>
<sequence>MNKKKRRFWDCLMLLVLLGGILALAYPFVSDALNNYLDQQVISHYQKQAASENKEKMTQIQKKMEEKNRQLAKEGNNPGADPFEKTKEQPEKADDTYLQKHTLGILTIPKINVRLPIFDQTSAVLLEKGASLLEGTSYPTGGKSTHAVLSSHRGLPQAKLFTDLPKLVLGDTFLIEINKSIHAYQVDQIKTVEPTDTDDLRIEPDKDLVTLLTCTPYMINSHRLLVRGHRIPYSPEQAENATKKVQNQQQLFLLLLIGTLLLIVGLITYLGYRIWGNQVIRHTKYPLSFQLQNETIQSITIQSLNKKKPSKINVTPNEEGQVNEMLSGGKYAILFDNGGRIRASIRHPKDKHFRLKRQNNKVVIQRTKKRTLYLLHQIIL</sequence>
<dbReference type="NCBIfam" id="TIGR01076">
    <property type="entry name" value="sortase_fam"/>
    <property type="match status" value="1"/>
</dbReference>
<name>A0A367CDR7_9ENTE</name>
<evidence type="ECO:0000313" key="5">
    <source>
        <dbReference type="EMBL" id="RCA10608.1"/>
    </source>
</evidence>
<dbReference type="GO" id="GO:0016787">
    <property type="term" value="F:hydrolase activity"/>
    <property type="evidence" value="ECO:0007669"/>
    <property type="project" value="UniProtKB-KW"/>
</dbReference>
<comment type="caution">
    <text evidence="5">The sequence shown here is derived from an EMBL/GenBank/DDBJ whole genome shotgun (WGS) entry which is preliminary data.</text>
</comment>
<accession>A0A367CDR7</accession>
<feature type="active site" description="Acyl-thioester intermediate" evidence="2">
    <location>
        <position position="214"/>
    </location>
</feature>
<dbReference type="AlphaFoldDB" id="A0A367CDR7"/>
<evidence type="ECO:0000313" key="6">
    <source>
        <dbReference type="Proteomes" id="UP000252797"/>
    </source>
</evidence>
<evidence type="ECO:0000256" key="1">
    <source>
        <dbReference type="ARBA" id="ARBA00022801"/>
    </source>
</evidence>
<reference evidence="5 6" key="1">
    <citation type="submission" date="2015-06" db="EMBL/GenBank/DDBJ databases">
        <title>The Genome Sequence of Enterococcus durans 4EA1.</title>
        <authorList>
            <consortium name="The Broad Institute Genomics Platform"/>
            <consortium name="The Broad Institute Genome Sequencing Center for Infectious Disease"/>
            <person name="Earl A.M."/>
            <person name="Van Tyne D."/>
            <person name="Lebreton F."/>
            <person name="Saavedra J.T."/>
            <person name="Gilmore M.S."/>
            <person name="Manson Mcguire A."/>
            <person name="Clock S."/>
            <person name="Crupain M."/>
            <person name="Rangan U."/>
            <person name="Young S."/>
            <person name="Abouelleil A."/>
            <person name="Cao P."/>
            <person name="Chapman S.B."/>
            <person name="Griggs A."/>
            <person name="Priest M."/>
            <person name="Shea T."/>
            <person name="Wortman J."/>
            <person name="Nusbaum C."/>
            <person name="Birren B."/>
        </authorList>
    </citation>
    <scope>NUCLEOTIDE SEQUENCE [LARGE SCALE GENOMIC DNA]</scope>
    <source>
        <strain evidence="5 6">4EA1</strain>
    </source>
</reference>
<dbReference type="SUPFAM" id="SSF63817">
    <property type="entry name" value="Sortase"/>
    <property type="match status" value="1"/>
</dbReference>
<evidence type="ECO:0000256" key="4">
    <source>
        <dbReference type="SAM" id="Phobius"/>
    </source>
</evidence>
<dbReference type="InterPro" id="IPR023365">
    <property type="entry name" value="Sortase_dom-sf"/>
</dbReference>
<dbReference type="Gene3D" id="2.40.260.10">
    <property type="entry name" value="Sortase"/>
    <property type="match status" value="1"/>
</dbReference>
<dbReference type="Proteomes" id="UP000252797">
    <property type="component" value="Unassembled WGS sequence"/>
</dbReference>
<organism evidence="5 6">
    <name type="scientific">Enterococcus durans</name>
    <dbReference type="NCBI Taxonomy" id="53345"/>
    <lineage>
        <taxon>Bacteria</taxon>
        <taxon>Bacillati</taxon>
        <taxon>Bacillota</taxon>
        <taxon>Bacilli</taxon>
        <taxon>Lactobacillales</taxon>
        <taxon>Enterococcaceae</taxon>
        <taxon>Enterococcus</taxon>
    </lineage>
</organism>
<gene>
    <name evidence="5" type="ORF">EA71_01360</name>
</gene>
<keyword evidence="1" id="KW-0378">Hydrolase</keyword>
<keyword evidence="4" id="KW-0812">Transmembrane</keyword>
<feature type="active site" description="Proton donor/acceptor" evidence="2">
    <location>
        <position position="152"/>
    </location>
</feature>
<dbReference type="InterPro" id="IPR005754">
    <property type="entry name" value="Sortase"/>
</dbReference>
<dbReference type="InterPro" id="IPR042002">
    <property type="entry name" value="Sortase_C"/>
</dbReference>
<feature type="compositionally biased region" description="Basic and acidic residues" evidence="3">
    <location>
        <begin position="82"/>
        <end position="92"/>
    </location>
</feature>
<dbReference type="NCBIfam" id="NF033745">
    <property type="entry name" value="class_C_sortase"/>
    <property type="match status" value="1"/>
</dbReference>
<dbReference type="EMBL" id="LEPB01000004">
    <property type="protein sequence ID" value="RCA10608.1"/>
    <property type="molecule type" value="Genomic_DNA"/>
</dbReference>
<proteinExistence type="predicted"/>
<protein>
    <submittedName>
        <fullName evidence="5">Sortase</fullName>
    </submittedName>
</protein>
<dbReference type="Pfam" id="PF04203">
    <property type="entry name" value="Sortase"/>
    <property type="match status" value="1"/>
</dbReference>
<feature type="region of interest" description="Disordered" evidence="3">
    <location>
        <begin position="65"/>
        <end position="92"/>
    </location>
</feature>
<evidence type="ECO:0000256" key="2">
    <source>
        <dbReference type="PIRSR" id="PIRSR605754-1"/>
    </source>
</evidence>
<evidence type="ECO:0000256" key="3">
    <source>
        <dbReference type="SAM" id="MobiDB-lite"/>
    </source>
</evidence>
<keyword evidence="4" id="KW-1133">Transmembrane helix</keyword>
<keyword evidence="4" id="KW-0472">Membrane</keyword>
<feature type="transmembrane region" description="Helical" evidence="4">
    <location>
        <begin position="251"/>
        <end position="272"/>
    </location>
</feature>